<dbReference type="RefSeq" id="WP_090625832.1">
    <property type="nucleotide sequence ID" value="NZ_FOQO01000003.1"/>
</dbReference>
<dbReference type="EMBL" id="FOQO01000003">
    <property type="protein sequence ID" value="SFI24005.1"/>
    <property type="molecule type" value="Genomic_DNA"/>
</dbReference>
<dbReference type="SMART" id="SM00670">
    <property type="entry name" value="PINc"/>
    <property type="match status" value="1"/>
</dbReference>
<keyword evidence="3" id="KW-1185">Reference proteome</keyword>
<dbReference type="NCBIfam" id="TIGR00305">
    <property type="entry name" value="putative toxin-antitoxin system toxin component, PIN family"/>
    <property type="match status" value="1"/>
</dbReference>
<dbReference type="InterPro" id="IPR002850">
    <property type="entry name" value="PIN_toxin-like"/>
</dbReference>
<proteinExistence type="predicted"/>
<dbReference type="PANTHER" id="PTHR34610:SF3">
    <property type="entry name" value="SSL7007 PROTEIN"/>
    <property type="match status" value="1"/>
</dbReference>
<evidence type="ECO:0000259" key="1">
    <source>
        <dbReference type="SMART" id="SM00670"/>
    </source>
</evidence>
<dbReference type="AlphaFoldDB" id="A0A1I3GKH6"/>
<evidence type="ECO:0000313" key="3">
    <source>
        <dbReference type="Proteomes" id="UP000198670"/>
    </source>
</evidence>
<gene>
    <name evidence="2" type="ORF">SAMN05444682_10315</name>
</gene>
<dbReference type="STRING" id="1477437.SAMN05444682_10315"/>
<protein>
    <submittedName>
        <fullName evidence="2">Putative toxin-antitoxin system toxin component, PIN family</fullName>
    </submittedName>
</protein>
<dbReference type="InterPro" id="IPR002716">
    <property type="entry name" value="PIN_dom"/>
</dbReference>
<feature type="domain" description="PIN" evidence="1">
    <location>
        <begin position="5"/>
        <end position="118"/>
    </location>
</feature>
<evidence type="ECO:0000313" key="2">
    <source>
        <dbReference type="EMBL" id="SFI24005.1"/>
    </source>
</evidence>
<dbReference type="OrthoDB" id="597986at2"/>
<organism evidence="2 3">
    <name type="scientific">Parapedobacter indicus</name>
    <dbReference type="NCBI Taxonomy" id="1477437"/>
    <lineage>
        <taxon>Bacteria</taxon>
        <taxon>Pseudomonadati</taxon>
        <taxon>Bacteroidota</taxon>
        <taxon>Sphingobacteriia</taxon>
        <taxon>Sphingobacteriales</taxon>
        <taxon>Sphingobacteriaceae</taxon>
        <taxon>Parapedobacter</taxon>
    </lineage>
</organism>
<name>A0A1I3GKH6_9SPHI</name>
<sequence>MKRTKLFVFDTNTLISSFLLPNSVARQALNRARRMGHIVLSKATADEFKGVFVRPKFDRYLPLAVRLEIIESFDSLAIYVNPRYTVTDCRDPKDNKFLEIALSAKASAVITGDKDLLVLHPYRNIPIINATTFLEQ</sequence>
<dbReference type="Gene3D" id="3.40.50.1010">
    <property type="entry name" value="5'-nuclease"/>
    <property type="match status" value="1"/>
</dbReference>
<accession>A0A1I3GKH6</accession>
<dbReference type="Proteomes" id="UP000198670">
    <property type="component" value="Unassembled WGS sequence"/>
</dbReference>
<reference evidence="2 3" key="1">
    <citation type="submission" date="2016-10" db="EMBL/GenBank/DDBJ databases">
        <authorList>
            <person name="de Groot N.N."/>
        </authorList>
    </citation>
    <scope>NUCLEOTIDE SEQUENCE [LARGE SCALE GENOMIC DNA]</scope>
    <source>
        <strain evidence="2 3">RK1</strain>
    </source>
</reference>
<dbReference type="SUPFAM" id="SSF88723">
    <property type="entry name" value="PIN domain-like"/>
    <property type="match status" value="1"/>
</dbReference>
<dbReference type="InterPro" id="IPR029060">
    <property type="entry name" value="PIN-like_dom_sf"/>
</dbReference>
<dbReference type="Pfam" id="PF13470">
    <property type="entry name" value="PIN_3"/>
    <property type="match status" value="1"/>
</dbReference>
<dbReference type="PANTHER" id="PTHR34610">
    <property type="entry name" value="SSL7007 PROTEIN"/>
    <property type="match status" value="1"/>
</dbReference>